<organism evidence="2 3">
    <name type="scientific">Rangifer tarandus platyrhynchus</name>
    <name type="common">Svalbard reindeer</name>
    <dbReference type="NCBI Taxonomy" id="3082113"/>
    <lineage>
        <taxon>Eukaryota</taxon>
        <taxon>Metazoa</taxon>
        <taxon>Chordata</taxon>
        <taxon>Craniata</taxon>
        <taxon>Vertebrata</taxon>
        <taxon>Euteleostomi</taxon>
        <taxon>Mammalia</taxon>
        <taxon>Eutheria</taxon>
        <taxon>Laurasiatheria</taxon>
        <taxon>Artiodactyla</taxon>
        <taxon>Ruminantia</taxon>
        <taxon>Pecora</taxon>
        <taxon>Cervidae</taxon>
        <taxon>Odocoileinae</taxon>
        <taxon>Rangifer</taxon>
    </lineage>
</organism>
<reference evidence="2" key="1">
    <citation type="submission" date="2023-04" db="EMBL/GenBank/DDBJ databases">
        <authorList>
            <consortium name="ELIXIR-Norway"/>
        </authorList>
    </citation>
    <scope>NUCLEOTIDE SEQUENCE [LARGE SCALE GENOMIC DNA]</scope>
</reference>
<dbReference type="Pfam" id="PF18051">
    <property type="entry name" value="RPN1_C"/>
    <property type="match status" value="1"/>
</dbReference>
<feature type="domain" description="26S proteasome non-ATPase regulatory subunit RPN1 C-terminal" evidence="1">
    <location>
        <begin position="59"/>
        <end position="78"/>
    </location>
</feature>
<dbReference type="InterPro" id="IPR041433">
    <property type="entry name" value="RPN1_C"/>
</dbReference>
<dbReference type="EMBL" id="OX459945">
    <property type="protein sequence ID" value="CAI9179536.1"/>
    <property type="molecule type" value="Genomic_DNA"/>
</dbReference>
<proteinExistence type="predicted"/>
<sequence length="82" mass="9243">MLMSSKDEGLCEPIRNECICNIALGKSHYIFYGLVAAVQPQMLVTFNEELWPLPVNVRLGQDGKPKTITGFQAHTTPEMWAY</sequence>
<keyword evidence="3" id="KW-1185">Reference proteome</keyword>
<evidence type="ECO:0000313" key="2">
    <source>
        <dbReference type="EMBL" id="CAI9179536.1"/>
    </source>
</evidence>
<gene>
    <name evidence="2" type="ORF">MRATA1EN1_LOCUS28498</name>
</gene>
<dbReference type="Proteomes" id="UP001176941">
    <property type="component" value="Chromosome 9"/>
</dbReference>
<protein>
    <recommendedName>
        <fullName evidence="1">26S proteasome non-ATPase regulatory subunit RPN1 C-terminal domain-containing protein</fullName>
    </recommendedName>
</protein>
<evidence type="ECO:0000313" key="3">
    <source>
        <dbReference type="Proteomes" id="UP001176941"/>
    </source>
</evidence>
<evidence type="ECO:0000259" key="1">
    <source>
        <dbReference type="Pfam" id="PF18051"/>
    </source>
</evidence>
<accession>A0ABN9A583</accession>
<name>A0ABN9A583_RANTA</name>